<keyword evidence="3" id="KW-1185">Reference proteome</keyword>
<accession>N0BC25</accession>
<dbReference type="GeneID" id="54768322"/>
<proteinExistence type="predicted"/>
<dbReference type="AlphaFoldDB" id="N0BC25"/>
<evidence type="ECO:0000313" key="2">
    <source>
        <dbReference type="EMBL" id="AGK61174.1"/>
    </source>
</evidence>
<organism evidence="2 3">
    <name type="scientific">Archaeoglobus sulfaticallidus PM70-1</name>
    <dbReference type="NCBI Taxonomy" id="387631"/>
    <lineage>
        <taxon>Archaea</taxon>
        <taxon>Methanobacteriati</taxon>
        <taxon>Methanobacteriota</taxon>
        <taxon>Archaeoglobi</taxon>
        <taxon>Archaeoglobales</taxon>
        <taxon>Archaeoglobaceae</taxon>
        <taxon>Archaeoglobus</taxon>
    </lineage>
</organism>
<dbReference type="KEGG" id="ast:Asulf_01175"/>
<feature type="region of interest" description="Disordered" evidence="1">
    <location>
        <begin position="38"/>
        <end position="57"/>
    </location>
</feature>
<feature type="compositionally biased region" description="Basic and acidic residues" evidence="1">
    <location>
        <begin position="38"/>
        <end position="47"/>
    </location>
</feature>
<dbReference type="HOGENOM" id="CLU_2985469_0_0_2"/>
<reference evidence="2 3" key="1">
    <citation type="journal article" date="2013" name="Genome Announc.">
        <title>Complete Genome Sequence of the Thermophilic and Facultatively Chemolithoautotrophic Sulfate Reducer Archaeoglobus sulfaticallidus Strain PM70-1T.</title>
        <authorList>
            <person name="Stokke R."/>
            <person name="Hocking W.P."/>
            <person name="Steinsbu B.O."/>
            <person name="Steen I.H."/>
        </authorList>
    </citation>
    <scope>NUCLEOTIDE SEQUENCE [LARGE SCALE GENOMIC DNA]</scope>
    <source>
        <strain evidence="2">PM70-1</strain>
    </source>
</reference>
<dbReference type="Proteomes" id="UP000013307">
    <property type="component" value="Chromosome"/>
</dbReference>
<dbReference type="RefSeq" id="WP_015590772.1">
    <property type="nucleotide sequence ID" value="NC_021169.1"/>
</dbReference>
<name>N0BC25_9EURY</name>
<dbReference type="EMBL" id="CP005290">
    <property type="protein sequence ID" value="AGK61174.1"/>
    <property type="molecule type" value="Genomic_DNA"/>
</dbReference>
<protein>
    <submittedName>
        <fullName evidence="2">Uncharacterized protein</fullName>
    </submittedName>
</protein>
<gene>
    <name evidence="2" type="ORF">Asulf_01175</name>
</gene>
<evidence type="ECO:0000313" key="3">
    <source>
        <dbReference type="Proteomes" id="UP000013307"/>
    </source>
</evidence>
<evidence type="ECO:0000256" key="1">
    <source>
        <dbReference type="SAM" id="MobiDB-lite"/>
    </source>
</evidence>
<sequence length="57" mass="6677">MELINDLGMEWKALIIINMGKNSMITEFNLLRATNGERKKVKEETRKSNSRVNIIKR</sequence>
<dbReference type="STRING" id="387631.Asulf_01175"/>